<sequence length="251" mass="27323">MSLLFQIILYTALSGILSLVGGVFLLGNQRLVKKFSIHLVSFAAGTLLAVSFLDLLPEAAEILGTNLQILFAWTLAGIVVFFLFERIVVQLHTHYHEDDSVHAHPAPVLLMVGDAFHNFIDGIVIATAFIANPTLGVITAVGVAVHELPQEIGDFSVLLHHGWKKASVLWVNLGISLTSVLGAVLAYALRDLIVPVLPHLLAFTAGIFIYIAAGDLLPEISKSKPSDKKSHITILLILGIATIWVFRYFFE</sequence>
<keyword evidence="2 5" id="KW-0812">Transmembrane</keyword>
<name>A0A1F5NW69_9BACT</name>
<dbReference type="PANTHER" id="PTHR16950">
    <property type="entry name" value="ZINC TRANSPORTER SLC39A7 HISTIDINE-RICH MEMBRANE PROTEIN KE4"/>
    <property type="match status" value="1"/>
</dbReference>
<comment type="caution">
    <text evidence="6">The sequence shown here is derived from an EMBL/GenBank/DDBJ whole genome shotgun (WGS) entry which is preliminary data.</text>
</comment>
<evidence type="ECO:0000256" key="3">
    <source>
        <dbReference type="ARBA" id="ARBA00022989"/>
    </source>
</evidence>
<proteinExistence type="predicted"/>
<dbReference type="GO" id="GO:0016020">
    <property type="term" value="C:membrane"/>
    <property type="evidence" value="ECO:0007669"/>
    <property type="project" value="UniProtKB-SubCell"/>
</dbReference>
<dbReference type="AlphaFoldDB" id="A0A1F5NW69"/>
<feature type="transmembrane region" description="Helical" evidence="5">
    <location>
        <begin position="168"/>
        <end position="188"/>
    </location>
</feature>
<dbReference type="Pfam" id="PF02535">
    <property type="entry name" value="Zip"/>
    <property type="match status" value="2"/>
</dbReference>
<evidence type="ECO:0000256" key="1">
    <source>
        <dbReference type="ARBA" id="ARBA00004141"/>
    </source>
</evidence>
<feature type="transmembrane region" description="Helical" evidence="5">
    <location>
        <begin position="200"/>
        <end position="220"/>
    </location>
</feature>
<evidence type="ECO:0000313" key="6">
    <source>
        <dbReference type="EMBL" id="OGE81823.1"/>
    </source>
</evidence>
<feature type="transmembrane region" description="Helical" evidence="5">
    <location>
        <begin position="6"/>
        <end position="27"/>
    </location>
</feature>
<evidence type="ECO:0000256" key="2">
    <source>
        <dbReference type="ARBA" id="ARBA00022692"/>
    </source>
</evidence>
<feature type="transmembrane region" description="Helical" evidence="5">
    <location>
        <begin position="62"/>
        <end position="84"/>
    </location>
</feature>
<dbReference type="Proteomes" id="UP000177912">
    <property type="component" value="Unassembled WGS sequence"/>
</dbReference>
<comment type="subcellular location">
    <subcellularLocation>
        <location evidence="1">Membrane</location>
        <topology evidence="1">Multi-pass membrane protein</topology>
    </subcellularLocation>
</comment>
<reference evidence="6 7" key="1">
    <citation type="journal article" date="2016" name="Nat. Commun.">
        <title>Thousands of microbial genomes shed light on interconnected biogeochemical processes in an aquifer system.</title>
        <authorList>
            <person name="Anantharaman K."/>
            <person name="Brown C.T."/>
            <person name="Hug L.A."/>
            <person name="Sharon I."/>
            <person name="Castelle C.J."/>
            <person name="Probst A.J."/>
            <person name="Thomas B.C."/>
            <person name="Singh A."/>
            <person name="Wilkins M.J."/>
            <person name="Karaoz U."/>
            <person name="Brodie E.L."/>
            <person name="Williams K.H."/>
            <person name="Hubbard S.S."/>
            <person name="Banfield J.F."/>
        </authorList>
    </citation>
    <scope>NUCLEOTIDE SEQUENCE [LARGE SCALE GENOMIC DNA]</scope>
</reference>
<gene>
    <name evidence="6" type="ORF">A2826_02515</name>
</gene>
<feature type="transmembrane region" description="Helical" evidence="5">
    <location>
        <begin position="232"/>
        <end position="250"/>
    </location>
</feature>
<evidence type="ECO:0000313" key="7">
    <source>
        <dbReference type="Proteomes" id="UP000177912"/>
    </source>
</evidence>
<dbReference type="GO" id="GO:0046873">
    <property type="term" value="F:metal ion transmembrane transporter activity"/>
    <property type="evidence" value="ECO:0007669"/>
    <property type="project" value="InterPro"/>
</dbReference>
<dbReference type="PANTHER" id="PTHR16950:SF16">
    <property type="entry name" value="ZINC TRANSPORTER ZIP13"/>
    <property type="match status" value="1"/>
</dbReference>
<protein>
    <recommendedName>
        <fullName evidence="8">ZIP zinc transporter</fullName>
    </recommendedName>
</protein>
<evidence type="ECO:0000256" key="5">
    <source>
        <dbReference type="SAM" id="Phobius"/>
    </source>
</evidence>
<keyword evidence="4 5" id="KW-0472">Membrane</keyword>
<accession>A0A1F5NW69</accession>
<dbReference type="STRING" id="1817822.A2826_02515"/>
<evidence type="ECO:0008006" key="8">
    <source>
        <dbReference type="Google" id="ProtNLM"/>
    </source>
</evidence>
<dbReference type="EMBL" id="MFEI01000002">
    <property type="protein sequence ID" value="OGE81823.1"/>
    <property type="molecule type" value="Genomic_DNA"/>
</dbReference>
<dbReference type="InterPro" id="IPR003689">
    <property type="entry name" value="ZIP"/>
</dbReference>
<organism evidence="6 7">
    <name type="scientific">Candidatus Doudnabacteria bacterium RIFCSPHIGHO2_01_FULL_43_23</name>
    <dbReference type="NCBI Taxonomy" id="1817822"/>
    <lineage>
        <taxon>Bacteria</taxon>
        <taxon>Candidatus Doudnaibacteriota</taxon>
    </lineage>
</organism>
<evidence type="ECO:0000256" key="4">
    <source>
        <dbReference type="ARBA" id="ARBA00023136"/>
    </source>
</evidence>
<feature type="transmembrane region" description="Helical" evidence="5">
    <location>
        <begin position="39"/>
        <end position="56"/>
    </location>
</feature>
<keyword evidence="3 5" id="KW-1133">Transmembrane helix</keyword>